<evidence type="ECO:0000313" key="2">
    <source>
        <dbReference type="EMBL" id="KWW99079.1"/>
    </source>
</evidence>
<dbReference type="STRING" id="1469144.LI90_711"/>
<gene>
    <name evidence="2" type="ORF">LI90_711</name>
</gene>
<dbReference type="InterPro" id="IPR032710">
    <property type="entry name" value="NTF2-like_dom_sf"/>
</dbReference>
<dbReference type="EMBL" id="LAXD01000001">
    <property type="protein sequence ID" value="KWW99079.1"/>
    <property type="molecule type" value="Genomic_DNA"/>
</dbReference>
<dbReference type="SUPFAM" id="SSF54427">
    <property type="entry name" value="NTF2-like"/>
    <property type="match status" value="1"/>
</dbReference>
<protein>
    <submittedName>
        <fullName evidence="2">Putative ketosteroid isomerase-related protein</fullName>
    </submittedName>
</protein>
<dbReference type="PATRIC" id="fig|1469144.10.peg.818"/>
<proteinExistence type="predicted"/>
<keyword evidence="2" id="KW-0413">Isomerase</keyword>
<reference evidence="3" key="1">
    <citation type="submission" date="2015-04" db="EMBL/GenBank/DDBJ databases">
        <title>Physiological reanalysis, assessment of diazotrophy, and genome sequences of multiple isolates of Streptomyces thermoautotrophicus.</title>
        <authorList>
            <person name="MacKellar D.C."/>
            <person name="Lieber L."/>
            <person name="Norman J."/>
            <person name="Bolger A."/>
            <person name="Tobin C."/>
            <person name="Murray J.W."/>
            <person name="Chang R."/>
            <person name="Ford T."/>
            <person name="Nguyen P.Q."/>
            <person name="Woodward J."/>
            <person name="Permingeat H."/>
            <person name="Joshi N.S."/>
            <person name="Silver P.A."/>
            <person name="Usadel B."/>
            <person name="Rutherford A.W."/>
            <person name="Friesen M."/>
            <person name="Prell J."/>
        </authorList>
    </citation>
    <scope>NUCLEOTIDE SEQUENCE [LARGE SCALE GENOMIC DNA]</scope>
    <source>
        <strain evidence="3">H1</strain>
    </source>
</reference>
<dbReference type="Pfam" id="PF12680">
    <property type="entry name" value="SnoaL_2"/>
    <property type="match status" value="1"/>
</dbReference>
<dbReference type="Gene3D" id="3.10.450.50">
    <property type="match status" value="1"/>
</dbReference>
<dbReference type="RefSeq" id="WP_198532890.1">
    <property type="nucleotide sequence ID" value="NZ_JYIJ01000013.1"/>
</dbReference>
<dbReference type="InterPro" id="IPR037401">
    <property type="entry name" value="SnoaL-like"/>
</dbReference>
<keyword evidence="3" id="KW-1185">Reference proteome</keyword>
<sequence>MHPNEKVLRVALDAIARGDRDAFARVVAEDVIVHFPGRSPLSGELRGRGVLAARIAELTGGSLKIEPHDVLASDDHAVGIYLMRVDCPGKSIEWRQVNVYHIRAGKIVEVWQNPFEQDAVDEFFSQASRPSRD</sequence>
<comment type="caution">
    <text evidence="2">The sequence shown here is derived from an EMBL/GenBank/DDBJ whole genome shotgun (WGS) entry which is preliminary data.</text>
</comment>
<organism evidence="2 3">
    <name type="scientific">Carbonactinospora thermoautotrophica</name>
    <dbReference type="NCBI Taxonomy" id="1469144"/>
    <lineage>
        <taxon>Bacteria</taxon>
        <taxon>Bacillati</taxon>
        <taxon>Actinomycetota</taxon>
        <taxon>Actinomycetes</taxon>
        <taxon>Kitasatosporales</taxon>
        <taxon>Carbonactinosporaceae</taxon>
        <taxon>Carbonactinospora</taxon>
    </lineage>
</organism>
<feature type="domain" description="SnoaL-like" evidence="1">
    <location>
        <begin position="12"/>
        <end position="110"/>
    </location>
</feature>
<name>A0A132MMY3_9ACTN</name>
<evidence type="ECO:0000313" key="3">
    <source>
        <dbReference type="Proteomes" id="UP000070188"/>
    </source>
</evidence>
<dbReference type="Proteomes" id="UP000070188">
    <property type="component" value="Unassembled WGS sequence"/>
</dbReference>
<dbReference type="GO" id="GO:0016853">
    <property type="term" value="F:isomerase activity"/>
    <property type="evidence" value="ECO:0007669"/>
    <property type="project" value="UniProtKB-KW"/>
</dbReference>
<dbReference type="AlphaFoldDB" id="A0A132MMY3"/>
<accession>A0A132MMY3</accession>
<evidence type="ECO:0000259" key="1">
    <source>
        <dbReference type="Pfam" id="PF12680"/>
    </source>
</evidence>